<dbReference type="Gene3D" id="3.30.70.360">
    <property type="match status" value="1"/>
</dbReference>
<dbReference type="InterPro" id="IPR017150">
    <property type="entry name" value="Pept_M20_glutamate_carboxypep"/>
</dbReference>
<dbReference type="SUPFAM" id="SSF55031">
    <property type="entry name" value="Bacterial exopeptidase dimerisation domain"/>
    <property type="match status" value="1"/>
</dbReference>
<dbReference type="InterPro" id="IPR036264">
    <property type="entry name" value="Bact_exopeptidase_dim_dom"/>
</dbReference>
<gene>
    <name evidence="4" type="ORF">ABZ510_32005</name>
</gene>
<dbReference type="Proteomes" id="UP001550628">
    <property type="component" value="Unassembled WGS sequence"/>
</dbReference>
<dbReference type="PIRSF" id="PIRSF037238">
    <property type="entry name" value="Carboxypeptidase_G2"/>
    <property type="match status" value="1"/>
</dbReference>
<organism evidence="4 5">
    <name type="scientific">Nocardia rhamnosiphila</name>
    <dbReference type="NCBI Taxonomy" id="426716"/>
    <lineage>
        <taxon>Bacteria</taxon>
        <taxon>Bacillati</taxon>
        <taxon>Actinomycetota</taxon>
        <taxon>Actinomycetes</taxon>
        <taxon>Mycobacteriales</taxon>
        <taxon>Nocardiaceae</taxon>
        <taxon>Nocardia</taxon>
    </lineage>
</organism>
<dbReference type="PANTHER" id="PTHR43808:SF9">
    <property type="entry name" value="BLL0789 PROTEIN"/>
    <property type="match status" value="1"/>
</dbReference>
<evidence type="ECO:0000313" key="5">
    <source>
        <dbReference type="Proteomes" id="UP001550628"/>
    </source>
</evidence>
<keyword evidence="5" id="KW-1185">Reference proteome</keyword>
<accession>A0ABV2WZY1</accession>
<dbReference type="Gene3D" id="3.40.630.10">
    <property type="entry name" value="Zn peptidases"/>
    <property type="match status" value="1"/>
</dbReference>
<dbReference type="InterPro" id="IPR011650">
    <property type="entry name" value="Peptidase_M20_dimer"/>
</dbReference>
<dbReference type="RefSeq" id="WP_356956298.1">
    <property type="nucleotide sequence ID" value="NZ_JBEYBD010000005.1"/>
</dbReference>
<dbReference type="InterPro" id="IPR002933">
    <property type="entry name" value="Peptidase_M20"/>
</dbReference>
<evidence type="ECO:0000256" key="1">
    <source>
        <dbReference type="ARBA" id="ARBA00022723"/>
    </source>
</evidence>
<dbReference type="SUPFAM" id="SSF53187">
    <property type="entry name" value="Zn-dependent exopeptidases"/>
    <property type="match status" value="1"/>
</dbReference>
<proteinExistence type="predicted"/>
<dbReference type="PANTHER" id="PTHR43808">
    <property type="entry name" value="ACETYLORNITHINE DEACETYLASE"/>
    <property type="match status" value="1"/>
</dbReference>
<evidence type="ECO:0000259" key="3">
    <source>
        <dbReference type="Pfam" id="PF07687"/>
    </source>
</evidence>
<dbReference type="InterPro" id="IPR050072">
    <property type="entry name" value="Peptidase_M20A"/>
</dbReference>
<protein>
    <submittedName>
        <fullName evidence="4">M20 family metallopeptidase</fullName>
    </submittedName>
</protein>
<evidence type="ECO:0000313" key="4">
    <source>
        <dbReference type="EMBL" id="MEU1956459.1"/>
    </source>
</evidence>
<dbReference type="EMBL" id="JBEYBF010000038">
    <property type="protein sequence ID" value="MEU1956459.1"/>
    <property type="molecule type" value="Genomic_DNA"/>
</dbReference>
<evidence type="ECO:0000256" key="2">
    <source>
        <dbReference type="ARBA" id="ARBA00022801"/>
    </source>
</evidence>
<dbReference type="Pfam" id="PF07687">
    <property type="entry name" value="M20_dimer"/>
    <property type="match status" value="1"/>
</dbReference>
<name>A0ABV2WZY1_9NOCA</name>
<reference evidence="4 5" key="1">
    <citation type="submission" date="2024-06" db="EMBL/GenBank/DDBJ databases">
        <title>The Natural Products Discovery Center: Release of the First 8490 Sequenced Strains for Exploring Actinobacteria Biosynthetic Diversity.</title>
        <authorList>
            <person name="Kalkreuter E."/>
            <person name="Kautsar S.A."/>
            <person name="Yang D."/>
            <person name="Bader C.D."/>
            <person name="Teijaro C.N."/>
            <person name="Fluegel L."/>
            <person name="Davis C.M."/>
            <person name="Simpson J.R."/>
            <person name="Lauterbach L."/>
            <person name="Steele A.D."/>
            <person name="Gui C."/>
            <person name="Meng S."/>
            <person name="Li G."/>
            <person name="Viehrig K."/>
            <person name="Ye F."/>
            <person name="Su P."/>
            <person name="Kiefer A.F."/>
            <person name="Nichols A."/>
            <person name="Cepeda A.J."/>
            <person name="Yan W."/>
            <person name="Fan B."/>
            <person name="Jiang Y."/>
            <person name="Adhikari A."/>
            <person name="Zheng C.-J."/>
            <person name="Schuster L."/>
            <person name="Cowan T.M."/>
            <person name="Smanski M.J."/>
            <person name="Chevrette M.G."/>
            <person name="De Carvalho L.P.S."/>
            <person name="Shen B."/>
        </authorList>
    </citation>
    <scope>NUCLEOTIDE SEQUENCE [LARGE SCALE GENOMIC DNA]</scope>
    <source>
        <strain evidence="4 5">NPDC019708</strain>
    </source>
</reference>
<comment type="caution">
    <text evidence="4">The sequence shown here is derived from an EMBL/GenBank/DDBJ whole genome shotgun (WGS) entry which is preliminary data.</text>
</comment>
<dbReference type="CDD" id="cd03885">
    <property type="entry name" value="M20_CPDG2"/>
    <property type="match status" value="1"/>
</dbReference>
<keyword evidence="2" id="KW-0378">Hydrolase</keyword>
<keyword evidence="1" id="KW-0479">Metal-binding</keyword>
<sequence>MRNADELLDAAAGKLPAMLDRFRLLVDCESPSNDPRGLERCAALIGPWLSEALERPVRSERVGENVHVLAEAPEPGALILGHFDTVWPVGTIADRPFEITDGIATGPGTFDMKGGIVQALAAIELLADASHVSVLLTSDEEVGSVSSRQLIEEQARKAGAVLVCEPGADGGAVKIGRKGLAAYRVAVTGRAAHAGLEPELGVNAGIELAHQILAIAGLASENTSVVPAVLAGGTTVNTVPESAECSVDARSWSVADLEQVNRAMFALAPRMPGATVTVTGGIARLPFEESSARGLYREAEAAARELGMAPLRAVRSGGASDGNFTAAIGVPTLDGLGAVGGHPHARDEYVDVNAMPERVALLAALLERLRHRPLPA</sequence>
<feature type="domain" description="Peptidase M20 dimerisation" evidence="3">
    <location>
        <begin position="175"/>
        <end position="267"/>
    </location>
</feature>
<dbReference type="Pfam" id="PF01546">
    <property type="entry name" value="Peptidase_M20"/>
    <property type="match status" value="1"/>
</dbReference>